<name>A0A6A6E4H2_9PEZI</name>
<evidence type="ECO:0000259" key="1">
    <source>
        <dbReference type="Pfam" id="PF12770"/>
    </source>
</evidence>
<feature type="domain" description="CHAT" evidence="1">
    <location>
        <begin position="689"/>
        <end position="1009"/>
    </location>
</feature>
<sequence length="1010" mass="112220">MTDEDLHSFANLHEDSTSDGQTELYIYICFLIFVRTRSTEYLGRAIQRTEGWIAVTGLDHPDGGRRFQILDMMSARIYQLTNIPEEPLPVQIGERSVSQSLSPASISEEADRLIQNYQRTGSMDDLNRAVEVGDMAVNAIPQGHSDRARYLNNLGHLLGTRFNQMGSMDDLNRAIKVIDIAVNATPQDHSNQATYLKNLGKWLGRRFERTGSIDDLNRAVNFANIAVNSTPPDHPARAGRLDNLGLWLGRRSDRTGSIDDLNRAVEVGDMVVNSTPQDHPYRASRLSNLASSLSMRLGRTGSIDDLNRAVEVGDMAVNAIPQGHSDRASYLYNLGIHLWARYQQTRVIDDIRRAIKVADIAVNTTPQDHPNRASRLNNLGLWLGLQFERTGSMDDLNRAIEVIDMALNTIPQDHPKRASSLNGLGYWLSRRFYRTKSMEDLNLTLSCFKEGWACHASPPSVRISLAQHAANILASQRMWEGASDFLQGAVKLLPIISPRLLDNSDKQHILKEFAGLASMAAAISLAAGKDEYNALELLELGRCVIAGLLLEMRTDISDLRGQHPRLAAEFESLRNELDSPSSRTPLLGNTAPSREIQVDRRPEVDQKFNKVIAKIRDQFGFRNFLLPPTSDELMAAADQGPIIIINVSSYRCDAFLIKKNRITVLPLPDLKEKELKTKVSQQSVGSAQTLQWLWDVAAGPVLDALGYQCPPPDNKNLPRVWWITTGVLSHFPIHAAGYHAKGSTKTVLDRVMSSYSSSIKALVYGRRYSVRRATESTPKQALLVAMQKTPSLLGGSALPFATKEVEMLACLCPSLQLKPVIPLKRREEVLAHLRTCKIFHFAGHGRSDPQDPSRSYLLLDDWNKSPLTVGDLRDSNIQESSPFLGYLSACSTSVNKVDSLVDEGIHLASAFQLAGFRHVIGTLWEVSDSYCVDVARVVYETIRDEGMTDMAVCRGLHRAVKALRDVAIGSTREARDAGDLELSDEELCNDSCETTLQSPLCWAPYIHFGV</sequence>
<evidence type="ECO:0000313" key="3">
    <source>
        <dbReference type="Proteomes" id="UP000800200"/>
    </source>
</evidence>
<dbReference type="OrthoDB" id="9991317at2759"/>
<organism evidence="2 3">
    <name type="scientific">Zopfia rhizophila CBS 207.26</name>
    <dbReference type="NCBI Taxonomy" id="1314779"/>
    <lineage>
        <taxon>Eukaryota</taxon>
        <taxon>Fungi</taxon>
        <taxon>Dikarya</taxon>
        <taxon>Ascomycota</taxon>
        <taxon>Pezizomycotina</taxon>
        <taxon>Dothideomycetes</taxon>
        <taxon>Dothideomycetes incertae sedis</taxon>
        <taxon>Zopfiaceae</taxon>
        <taxon>Zopfia</taxon>
    </lineage>
</organism>
<evidence type="ECO:0000313" key="2">
    <source>
        <dbReference type="EMBL" id="KAF2185509.1"/>
    </source>
</evidence>
<proteinExistence type="predicted"/>
<keyword evidence="3" id="KW-1185">Reference proteome</keyword>
<dbReference type="InterPro" id="IPR011990">
    <property type="entry name" value="TPR-like_helical_dom_sf"/>
</dbReference>
<dbReference type="Gene3D" id="1.25.40.10">
    <property type="entry name" value="Tetratricopeptide repeat domain"/>
    <property type="match status" value="1"/>
</dbReference>
<reference evidence="2" key="1">
    <citation type="journal article" date="2020" name="Stud. Mycol.">
        <title>101 Dothideomycetes genomes: a test case for predicting lifestyles and emergence of pathogens.</title>
        <authorList>
            <person name="Haridas S."/>
            <person name="Albert R."/>
            <person name="Binder M."/>
            <person name="Bloem J."/>
            <person name="Labutti K."/>
            <person name="Salamov A."/>
            <person name="Andreopoulos B."/>
            <person name="Baker S."/>
            <person name="Barry K."/>
            <person name="Bills G."/>
            <person name="Bluhm B."/>
            <person name="Cannon C."/>
            <person name="Castanera R."/>
            <person name="Culley D."/>
            <person name="Daum C."/>
            <person name="Ezra D."/>
            <person name="Gonzalez J."/>
            <person name="Henrissat B."/>
            <person name="Kuo A."/>
            <person name="Liang C."/>
            <person name="Lipzen A."/>
            <person name="Lutzoni F."/>
            <person name="Magnuson J."/>
            <person name="Mondo S."/>
            <person name="Nolan M."/>
            <person name="Ohm R."/>
            <person name="Pangilinan J."/>
            <person name="Park H.-J."/>
            <person name="Ramirez L."/>
            <person name="Alfaro M."/>
            <person name="Sun H."/>
            <person name="Tritt A."/>
            <person name="Yoshinaga Y."/>
            <person name="Zwiers L.-H."/>
            <person name="Turgeon B."/>
            <person name="Goodwin S."/>
            <person name="Spatafora J."/>
            <person name="Crous P."/>
            <person name="Grigoriev I."/>
        </authorList>
    </citation>
    <scope>NUCLEOTIDE SEQUENCE</scope>
    <source>
        <strain evidence="2">CBS 207.26</strain>
    </source>
</reference>
<dbReference type="AlphaFoldDB" id="A0A6A6E4H2"/>
<protein>
    <recommendedName>
        <fullName evidence="1">CHAT domain-containing protein</fullName>
    </recommendedName>
</protein>
<dbReference type="Pfam" id="PF12770">
    <property type="entry name" value="CHAT"/>
    <property type="match status" value="1"/>
</dbReference>
<dbReference type="PANTHER" id="PTHR19959:SF119">
    <property type="entry name" value="FUNGAL LIPASE-LIKE DOMAIN-CONTAINING PROTEIN"/>
    <property type="match status" value="1"/>
</dbReference>
<dbReference type="PANTHER" id="PTHR19959">
    <property type="entry name" value="KINESIN LIGHT CHAIN"/>
    <property type="match status" value="1"/>
</dbReference>
<dbReference type="InterPro" id="IPR024983">
    <property type="entry name" value="CHAT_dom"/>
</dbReference>
<dbReference type="InterPro" id="IPR012344">
    <property type="entry name" value="Matrix_HIV/RSV_N"/>
</dbReference>
<dbReference type="Gene3D" id="1.10.150.90">
    <property type="entry name" value="Immunodeficiency lentiviruses, gag gene matrix protein p17"/>
    <property type="match status" value="2"/>
</dbReference>
<dbReference type="EMBL" id="ML994633">
    <property type="protein sequence ID" value="KAF2185509.1"/>
    <property type="molecule type" value="Genomic_DNA"/>
</dbReference>
<dbReference type="Proteomes" id="UP000800200">
    <property type="component" value="Unassembled WGS sequence"/>
</dbReference>
<accession>A0A6A6E4H2</accession>
<dbReference type="SUPFAM" id="SSF81901">
    <property type="entry name" value="HCP-like"/>
    <property type="match status" value="1"/>
</dbReference>
<gene>
    <name evidence="2" type="ORF">K469DRAFT_665117</name>
</gene>
<dbReference type="SUPFAM" id="SSF48452">
    <property type="entry name" value="TPR-like"/>
    <property type="match status" value="1"/>
</dbReference>